<reference evidence="8" key="2">
    <citation type="submission" date="2025-08" db="UniProtKB">
        <authorList>
            <consortium name="RefSeq"/>
        </authorList>
    </citation>
    <scope>IDENTIFICATION</scope>
    <source>
        <tissue evidence="8">Leaf</tissue>
    </source>
</reference>
<protein>
    <recommendedName>
        <fullName evidence="3">lipoyl(octanoyl) transferase</fullName>
        <ecNumber evidence="3">2.3.1.181</ecNumber>
    </recommendedName>
</protein>
<evidence type="ECO:0000256" key="3">
    <source>
        <dbReference type="ARBA" id="ARBA00012334"/>
    </source>
</evidence>
<evidence type="ECO:0000256" key="4">
    <source>
        <dbReference type="ARBA" id="ARBA00022679"/>
    </source>
</evidence>
<sequence length="372" mass="42513">MKSFRKSTDLLIPLSFLINTEGNMPWGYRIVDLLLKYFPEDSIGFWFVTLDIRALKKIVPLPFHVLFASSYSVNSDMILLGTYCFTTVPSTAPAYPSLPLGSYFDLHKPLLYSKPSKFTSLVINGHRRNCDLFDLHHEQVPYEVAWSWQKEIVRDKRAQIEKEGDCNDTLIILQHPPVYTLGTASTVENLKFDMKNAPFNIYRTERGGEVTYHGPGQLVMYPIINLRMHKMDLHWYLRTLEEVVIRVLSSTFSIQASTVEGLTGVWVGNEKLAAVGIRVSSWITYHGLALNVTTDLSPFKWIIPCGIRDRQVGSIKELVREGVGHGRADLHHLNDASLIHITHKSLLEEFSQAFQLEYSYKSISSAMLYERK</sequence>
<evidence type="ECO:0000313" key="8">
    <source>
        <dbReference type="RefSeq" id="XP_022642416.1"/>
    </source>
</evidence>
<dbReference type="InterPro" id="IPR000544">
    <property type="entry name" value="Octanoyltransferase"/>
</dbReference>
<dbReference type="InterPro" id="IPR004143">
    <property type="entry name" value="BPL_LPL_catalytic"/>
</dbReference>
<dbReference type="HAMAP" id="MF_00013">
    <property type="entry name" value="LipB"/>
    <property type="match status" value="1"/>
</dbReference>
<dbReference type="CDD" id="cd16444">
    <property type="entry name" value="LipB"/>
    <property type="match status" value="1"/>
</dbReference>
<dbReference type="Proteomes" id="UP000087766">
    <property type="component" value="Chromosome 10"/>
</dbReference>
<organism evidence="7 8">
    <name type="scientific">Vigna radiata var. radiata</name>
    <name type="common">Mung bean</name>
    <name type="synonym">Phaseolus aureus</name>
    <dbReference type="NCBI Taxonomy" id="3916"/>
    <lineage>
        <taxon>Eukaryota</taxon>
        <taxon>Viridiplantae</taxon>
        <taxon>Streptophyta</taxon>
        <taxon>Embryophyta</taxon>
        <taxon>Tracheophyta</taxon>
        <taxon>Spermatophyta</taxon>
        <taxon>Magnoliopsida</taxon>
        <taxon>eudicotyledons</taxon>
        <taxon>Gunneridae</taxon>
        <taxon>Pentapetalae</taxon>
        <taxon>rosids</taxon>
        <taxon>fabids</taxon>
        <taxon>Fabales</taxon>
        <taxon>Fabaceae</taxon>
        <taxon>Papilionoideae</taxon>
        <taxon>50 kb inversion clade</taxon>
        <taxon>NPAAA clade</taxon>
        <taxon>indigoferoid/millettioid clade</taxon>
        <taxon>Phaseoleae</taxon>
        <taxon>Vigna</taxon>
    </lineage>
</organism>
<keyword evidence="7" id="KW-1185">Reference proteome</keyword>
<evidence type="ECO:0000256" key="5">
    <source>
        <dbReference type="ARBA" id="ARBA00023315"/>
    </source>
</evidence>
<dbReference type="Gene3D" id="3.30.930.10">
    <property type="entry name" value="Bira Bifunctional Protein, Domain 2"/>
    <property type="match status" value="1"/>
</dbReference>
<dbReference type="InterPro" id="IPR020605">
    <property type="entry name" value="Octanoyltransferase_CS"/>
</dbReference>
<dbReference type="RefSeq" id="XP_022642416.1">
    <property type="nucleotide sequence ID" value="XM_022786695.1"/>
</dbReference>
<dbReference type="GO" id="GO:0009249">
    <property type="term" value="P:protein lipoylation"/>
    <property type="evidence" value="ECO:0007669"/>
    <property type="project" value="InterPro"/>
</dbReference>
<keyword evidence="5" id="KW-0012">Acyltransferase</keyword>
<dbReference type="PROSITE" id="PS51733">
    <property type="entry name" value="BPL_LPL_CATALYTIC"/>
    <property type="match status" value="1"/>
</dbReference>
<dbReference type="GO" id="GO:0033819">
    <property type="term" value="F:lipoyl(octanoyl) transferase activity"/>
    <property type="evidence" value="ECO:0007669"/>
    <property type="project" value="UniProtKB-EC"/>
</dbReference>
<dbReference type="OrthoDB" id="19908at2759"/>
<reference evidence="7" key="1">
    <citation type="journal article" date="2014" name="Nat. Commun.">
        <title>Genome sequence of mungbean and insights into evolution within Vigna species.</title>
        <authorList>
            <person name="Kang Y.J."/>
            <person name="Kim S.K."/>
            <person name="Kim M.Y."/>
            <person name="Lestari P."/>
            <person name="Kim K.H."/>
            <person name="Ha B.K."/>
            <person name="Jun T.H."/>
            <person name="Hwang W.J."/>
            <person name="Lee T."/>
            <person name="Lee J."/>
            <person name="Shim S."/>
            <person name="Yoon M.Y."/>
            <person name="Jang Y.E."/>
            <person name="Han K.S."/>
            <person name="Taeprayoon P."/>
            <person name="Yoon N."/>
            <person name="Somta P."/>
            <person name="Tanya P."/>
            <person name="Kim K.S."/>
            <person name="Gwag J.G."/>
            <person name="Moon J.K."/>
            <person name="Lee Y.H."/>
            <person name="Park B.S."/>
            <person name="Bombarely A."/>
            <person name="Doyle J.J."/>
            <person name="Jackson S.A."/>
            <person name="Schafleitner R."/>
            <person name="Srinives P."/>
            <person name="Varshney R.K."/>
            <person name="Lee S.H."/>
        </authorList>
    </citation>
    <scope>NUCLEOTIDE SEQUENCE [LARGE SCALE GENOMIC DNA]</scope>
    <source>
        <strain evidence="7">cv. VC1973A</strain>
    </source>
</reference>
<accession>A0A3Q0FFI1</accession>
<dbReference type="PANTHER" id="PTHR10993:SF7">
    <property type="entry name" value="LIPOYLTRANSFERASE 2, MITOCHONDRIAL-RELATED"/>
    <property type="match status" value="1"/>
</dbReference>
<dbReference type="InterPro" id="IPR045864">
    <property type="entry name" value="aa-tRNA-synth_II/BPL/LPL"/>
</dbReference>
<comment type="similarity">
    <text evidence="2">Belongs to the LipB family.</text>
</comment>
<keyword evidence="4" id="KW-0808">Transferase</keyword>
<evidence type="ECO:0000313" key="7">
    <source>
        <dbReference type="Proteomes" id="UP000087766"/>
    </source>
</evidence>
<evidence type="ECO:0000259" key="6">
    <source>
        <dbReference type="PROSITE" id="PS51733"/>
    </source>
</evidence>
<dbReference type="KEGG" id="vra:106774670"/>
<name>A0A3Q0FFI1_VIGRR</name>
<dbReference type="NCBIfam" id="TIGR00214">
    <property type="entry name" value="lipB"/>
    <property type="match status" value="1"/>
</dbReference>
<dbReference type="UniPathway" id="UPA00538">
    <property type="reaction ID" value="UER00592"/>
</dbReference>
<dbReference type="PANTHER" id="PTHR10993">
    <property type="entry name" value="OCTANOYLTRANSFERASE"/>
    <property type="match status" value="1"/>
</dbReference>
<dbReference type="PROSITE" id="PS01313">
    <property type="entry name" value="LIPB"/>
    <property type="match status" value="1"/>
</dbReference>
<dbReference type="EC" id="2.3.1.181" evidence="3"/>
<dbReference type="GeneID" id="106774670"/>
<dbReference type="STRING" id="3916.A0A3Q0FFI1"/>
<feature type="domain" description="BPL/LPL catalytic" evidence="6">
    <location>
        <begin position="164"/>
        <end position="358"/>
    </location>
</feature>
<dbReference type="AlphaFoldDB" id="A0A3Q0FFI1"/>
<gene>
    <name evidence="8" type="primary">LOC106774670</name>
</gene>
<evidence type="ECO:0000256" key="1">
    <source>
        <dbReference type="ARBA" id="ARBA00004821"/>
    </source>
</evidence>
<dbReference type="NCBIfam" id="NF010925">
    <property type="entry name" value="PRK14345.1"/>
    <property type="match status" value="1"/>
</dbReference>
<dbReference type="Pfam" id="PF21948">
    <property type="entry name" value="LplA-B_cat"/>
    <property type="match status" value="1"/>
</dbReference>
<proteinExistence type="inferred from homology"/>
<comment type="pathway">
    <text evidence="1">Protein modification; protein lipoylation via endogenous pathway; protein N(6)-(lipoyl)lysine from octanoyl-[acyl-carrier-protein]: step 1/2.</text>
</comment>
<dbReference type="SUPFAM" id="SSF55681">
    <property type="entry name" value="Class II aaRS and biotin synthetases"/>
    <property type="match status" value="1"/>
</dbReference>
<evidence type="ECO:0000256" key="2">
    <source>
        <dbReference type="ARBA" id="ARBA00007907"/>
    </source>
</evidence>